<proteinExistence type="predicted"/>
<organism evidence="1 2">
    <name type="scientific">Alteromonas mediterranea</name>
    <dbReference type="NCBI Taxonomy" id="314275"/>
    <lineage>
        <taxon>Bacteria</taxon>
        <taxon>Pseudomonadati</taxon>
        <taxon>Pseudomonadota</taxon>
        <taxon>Gammaproteobacteria</taxon>
        <taxon>Alteromonadales</taxon>
        <taxon>Alteromonadaceae</taxon>
        <taxon>Alteromonas/Salinimonas group</taxon>
        <taxon>Alteromonas</taxon>
    </lineage>
</organism>
<dbReference type="RefSeq" id="WP_071960598.1">
    <property type="nucleotide sequence ID" value="NZ_CP018025.1"/>
</dbReference>
<sequence>MPKEMKVNIQLVVPDAVSNTDVESAIASLIEKHLVSAELKSISAANYTAALQHADSLREQAEAIVAELAHKEAHQPVTIEG</sequence>
<name>A0AAC9JE27_9ALTE</name>
<dbReference type="EMBL" id="CP018025">
    <property type="protein sequence ID" value="APD91988.1"/>
    <property type="molecule type" value="Genomic_DNA"/>
</dbReference>
<keyword evidence="1" id="KW-0614">Plasmid</keyword>
<reference evidence="1 2" key="1">
    <citation type="submission" date="2016-11" db="EMBL/GenBank/DDBJ databases">
        <title>Networking in microbes: conjugative elements and plasmids in the genus Alteromonas.</title>
        <authorList>
            <person name="Lopez-Perez M."/>
            <person name="Ramon-Marco N."/>
            <person name="Rodriguez-Valera F."/>
        </authorList>
    </citation>
    <scope>NUCLEOTIDE SEQUENCE [LARGE SCALE GENOMIC DNA]</scope>
    <source>
        <strain evidence="1 2">CP48</strain>
        <plasmid evidence="2">pamcp48-600</plasmid>
    </source>
</reference>
<geneLocation type="plasmid" evidence="2">
    <name>pamcp48-600</name>
</geneLocation>
<dbReference type="Proteomes" id="UP000182101">
    <property type="component" value="Plasmid pAMCP48-600"/>
</dbReference>
<gene>
    <name evidence="1" type="ORF">BM524_18885</name>
</gene>
<evidence type="ECO:0000313" key="2">
    <source>
        <dbReference type="Proteomes" id="UP000182101"/>
    </source>
</evidence>
<evidence type="ECO:0000313" key="1">
    <source>
        <dbReference type="EMBL" id="APD91988.1"/>
    </source>
</evidence>
<accession>A0AAC9JE27</accession>
<protein>
    <submittedName>
        <fullName evidence="1">Uncharacterized protein</fullName>
    </submittedName>
</protein>
<dbReference type="AlphaFoldDB" id="A0AAC9JE27"/>